<dbReference type="Proteomes" id="UP000615446">
    <property type="component" value="Unassembled WGS sequence"/>
</dbReference>
<dbReference type="EMBL" id="BEXD01003922">
    <property type="protein sequence ID" value="GBC04008.1"/>
    <property type="molecule type" value="Genomic_DNA"/>
</dbReference>
<comment type="caution">
    <text evidence="8">The sequence shown here is derived from an EMBL/GenBank/DDBJ whole genome shotgun (WGS) entry which is preliminary data.</text>
</comment>
<dbReference type="GO" id="GO:0007166">
    <property type="term" value="P:cell surface receptor signaling pathway"/>
    <property type="evidence" value="ECO:0007669"/>
    <property type="project" value="InterPro"/>
</dbReference>
<dbReference type="OrthoDB" id="2314769at2759"/>
<dbReference type="InterPro" id="IPR000719">
    <property type="entry name" value="Prot_kinase_dom"/>
</dbReference>
<dbReference type="SUPFAM" id="SSF81901">
    <property type="entry name" value="HCP-like"/>
    <property type="match status" value="1"/>
</dbReference>
<evidence type="ECO:0000313" key="9">
    <source>
        <dbReference type="EMBL" id="GES91372.1"/>
    </source>
</evidence>
<dbReference type="Proteomes" id="UP000247702">
    <property type="component" value="Unassembled WGS sequence"/>
</dbReference>
<protein>
    <submittedName>
        <fullName evidence="9">Kinase-like domain-containing protein</fullName>
    </submittedName>
</protein>
<dbReference type="PROSITE" id="PS00109">
    <property type="entry name" value="PROTEIN_KINASE_TYR"/>
    <property type="match status" value="1"/>
</dbReference>
<keyword evidence="10" id="KW-1185">Reference proteome</keyword>
<dbReference type="CDD" id="cd21037">
    <property type="entry name" value="MLKL_NTD"/>
    <property type="match status" value="1"/>
</dbReference>
<dbReference type="PROSITE" id="PS50011">
    <property type="entry name" value="PROTEIN_KINASE_DOM"/>
    <property type="match status" value="2"/>
</dbReference>
<evidence type="ECO:0000259" key="7">
    <source>
        <dbReference type="PROSITE" id="PS50011"/>
    </source>
</evidence>
<gene>
    <name evidence="9" type="ORF">RCL2_001819200</name>
    <name evidence="8" type="ORF">RclHR1_05460011</name>
</gene>
<keyword evidence="3 9" id="KW-0418">Kinase</keyword>
<keyword evidence="1" id="KW-0808">Transferase</keyword>
<dbReference type="Pfam" id="PF07714">
    <property type="entry name" value="PK_Tyr_Ser-Thr"/>
    <property type="match status" value="3"/>
</dbReference>
<evidence type="ECO:0000256" key="3">
    <source>
        <dbReference type="ARBA" id="ARBA00022777"/>
    </source>
</evidence>
<evidence type="ECO:0000256" key="1">
    <source>
        <dbReference type="ARBA" id="ARBA00022679"/>
    </source>
</evidence>
<dbReference type="Gene3D" id="1.10.510.10">
    <property type="entry name" value="Transferase(Phosphotransferase) domain 1"/>
    <property type="match status" value="2"/>
</dbReference>
<feature type="coiled-coil region" evidence="6">
    <location>
        <begin position="353"/>
        <end position="383"/>
    </location>
</feature>
<dbReference type="PANTHER" id="PTHR44329:SF288">
    <property type="entry name" value="MITOGEN-ACTIVATED PROTEIN KINASE KINASE KINASE 20"/>
    <property type="match status" value="1"/>
</dbReference>
<dbReference type="SMART" id="SM00220">
    <property type="entry name" value="S_TKc"/>
    <property type="match status" value="2"/>
</dbReference>
<evidence type="ECO:0000313" key="8">
    <source>
        <dbReference type="EMBL" id="GBC04008.1"/>
    </source>
</evidence>
<dbReference type="Gene3D" id="1.25.40.10">
    <property type="entry name" value="Tetratricopeptide repeat domain"/>
    <property type="match status" value="1"/>
</dbReference>
<reference evidence="9" key="2">
    <citation type="submission" date="2019-10" db="EMBL/GenBank/DDBJ databases">
        <title>Conservation and host-specific expression of non-tandemly repeated heterogenous ribosome RNA gene in arbuscular mycorrhizal fungi.</title>
        <authorList>
            <person name="Maeda T."/>
            <person name="Kobayashi Y."/>
            <person name="Nakagawa T."/>
            <person name="Ezawa T."/>
            <person name="Yamaguchi K."/>
            <person name="Bino T."/>
            <person name="Nishimoto Y."/>
            <person name="Shigenobu S."/>
            <person name="Kawaguchi M."/>
        </authorList>
    </citation>
    <scope>NUCLEOTIDE SEQUENCE</scope>
    <source>
        <strain evidence="9">HR1</strain>
    </source>
</reference>
<dbReference type="SUPFAM" id="SSF56112">
    <property type="entry name" value="Protein kinase-like (PK-like)"/>
    <property type="match status" value="2"/>
</dbReference>
<reference evidence="8 10" key="1">
    <citation type="submission" date="2017-11" db="EMBL/GenBank/DDBJ databases">
        <title>The genome of Rhizophagus clarus HR1 reveals common genetic basis of auxotrophy among arbuscular mycorrhizal fungi.</title>
        <authorList>
            <person name="Kobayashi Y."/>
        </authorList>
    </citation>
    <scope>NUCLEOTIDE SEQUENCE [LARGE SCALE GENOMIC DNA]</scope>
    <source>
        <strain evidence="8 10">HR1</strain>
    </source>
</reference>
<dbReference type="AlphaFoldDB" id="A0A2Z6RM34"/>
<dbReference type="InterPro" id="IPR006597">
    <property type="entry name" value="Sel1-like"/>
</dbReference>
<organism evidence="8 10">
    <name type="scientific">Rhizophagus clarus</name>
    <dbReference type="NCBI Taxonomy" id="94130"/>
    <lineage>
        <taxon>Eukaryota</taxon>
        <taxon>Fungi</taxon>
        <taxon>Fungi incertae sedis</taxon>
        <taxon>Mucoromycota</taxon>
        <taxon>Glomeromycotina</taxon>
        <taxon>Glomeromycetes</taxon>
        <taxon>Glomerales</taxon>
        <taxon>Glomeraceae</taxon>
        <taxon>Rhizophagus</taxon>
    </lineage>
</organism>
<keyword evidence="6" id="KW-0175">Coiled coil</keyword>
<dbReference type="InterPro" id="IPR036537">
    <property type="entry name" value="Adaptor_Cbl_N_dom_sf"/>
</dbReference>
<sequence length="1021" mass="118178">MMSNTVSWLEKSISDDNINHYDYSDFKDIKSIGSGSSGDVFCATWKNRFIALKSYNNDEQTLEKVIKEIKFHRKVDIHENILRFYGIACETNSKKYSLVFEYADSGTLNAYLENHFNELDWNDKYQLALQLASAVECIHHHCGIIHCNLNAYNVFVHQKSIRVSDFGFSKMVGEESSNRSKVNGMIPYTDPKSFEIYKNKNNYYELNEKSDVYSVGVLMWQISSGRKPFYIKGSKDMNDDNNDISLALAILEGKREEVIDGTPDVYSNLYQECWNFEPNDRPNIQKVVSTLKPIVEKNNPRNHKVDREYSLPTRSIEISSIIYPYLPLIAAVSSLTQQIVKAYKIAQYNKKSCAALIQRAEAAEAAVQALNRLKQKYEKKFRKQSYYISFEKLVANLREIRTFVQDVTQLSGYRKFVSGDYIKERFKQLIIEFDNIVDDLQLSMVIANEEERRIDINILQDDIYEMTTFLEKIEGGVTTVDKKISNVFEHILTLKNKSSERSFNPIINTIDSNELLEPIGNQGKVILTHNKNKIYKKVYRDQEVACKIIDEYDNFNKNDQPWMKSILEANLNRIRAELAILSNLGKCDYIINFYGVCEMEGSTFGVFEWTENGNLKELYEKFDIEWCRKLKLAKNICRGITFLHGCQILHHDIRCENILITENLEPKISNFKYTRALQVANTTTNIENITQTVRWLAPEKMNSRKINQEIAKSTQQIPKREEDLKEENEDHYVPYTIQCEIFSFGMLLWELAFQKLPYVYMEISEIQKHVLSGKREKLKFSLISQNSHGIEKEYGNIIKAAWQSDPSLRPELSYLFNDLENLNSPFISEDSNRGIKPKKNEIEIVPVDLRPGTPEPGLEQIISPMMKLEDGITAHKNGNREKAYECFVKHAEINNKVAKYWLGYYYVEGYIVEKNLKKATELFKEAADRGVPDAQLRYAFALSEISPNKFDVNEFVRYLTMAADNENHTAQFNLGDLYYNGKLGIPKDEEKGLSYLKLAAVKGQPKACAMLDKLKINYCVM</sequence>
<evidence type="ECO:0000256" key="4">
    <source>
        <dbReference type="ARBA" id="ARBA00022840"/>
    </source>
</evidence>
<feature type="domain" description="Protein kinase" evidence="7">
    <location>
        <begin position="26"/>
        <end position="295"/>
    </location>
</feature>
<evidence type="ECO:0000256" key="2">
    <source>
        <dbReference type="ARBA" id="ARBA00022741"/>
    </source>
</evidence>
<dbReference type="PANTHER" id="PTHR44329">
    <property type="entry name" value="SERINE/THREONINE-PROTEIN KINASE TNNI3K-RELATED"/>
    <property type="match status" value="1"/>
</dbReference>
<evidence type="ECO:0000256" key="6">
    <source>
        <dbReference type="SAM" id="Coils"/>
    </source>
</evidence>
<feature type="domain" description="Protein kinase" evidence="7">
    <location>
        <begin position="513"/>
        <end position="827"/>
    </location>
</feature>
<dbReference type="InterPro" id="IPR051681">
    <property type="entry name" value="Ser/Thr_Kinases-Pseudokinases"/>
</dbReference>
<dbReference type="PROSITE" id="PS00107">
    <property type="entry name" value="PROTEIN_KINASE_ATP"/>
    <property type="match status" value="1"/>
</dbReference>
<dbReference type="GO" id="GO:0005524">
    <property type="term" value="F:ATP binding"/>
    <property type="evidence" value="ECO:0007669"/>
    <property type="project" value="UniProtKB-UniRule"/>
</dbReference>
<dbReference type="Gene3D" id="1.20.930.20">
    <property type="entry name" value="Adaptor protein Cbl, N-terminal domain"/>
    <property type="match status" value="1"/>
</dbReference>
<dbReference type="EMBL" id="BLAL01000201">
    <property type="protein sequence ID" value="GES91372.1"/>
    <property type="molecule type" value="Genomic_DNA"/>
</dbReference>
<dbReference type="Pfam" id="PF08238">
    <property type="entry name" value="Sel1"/>
    <property type="match status" value="2"/>
</dbReference>
<dbReference type="InterPro" id="IPR011990">
    <property type="entry name" value="TPR-like_helical_dom_sf"/>
</dbReference>
<name>A0A2Z6RM34_9GLOM</name>
<proteinExistence type="predicted"/>
<dbReference type="InterPro" id="IPR017441">
    <property type="entry name" value="Protein_kinase_ATP_BS"/>
</dbReference>
<dbReference type="GO" id="GO:0004674">
    <property type="term" value="F:protein serine/threonine kinase activity"/>
    <property type="evidence" value="ECO:0007669"/>
    <property type="project" value="TreeGrafter"/>
</dbReference>
<keyword evidence="4 5" id="KW-0067">ATP-binding</keyword>
<dbReference type="InterPro" id="IPR008266">
    <property type="entry name" value="Tyr_kinase_AS"/>
</dbReference>
<dbReference type="SMART" id="SM00671">
    <property type="entry name" value="SEL1"/>
    <property type="match status" value="3"/>
</dbReference>
<accession>A0A2Z6RM34</accession>
<evidence type="ECO:0000256" key="5">
    <source>
        <dbReference type="PROSITE-ProRule" id="PRU10141"/>
    </source>
</evidence>
<keyword evidence="2 5" id="KW-0547">Nucleotide-binding</keyword>
<dbReference type="InterPro" id="IPR011009">
    <property type="entry name" value="Kinase-like_dom_sf"/>
</dbReference>
<feature type="binding site" evidence="5">
    <location>
        <position position="53"/>
    </location>
    <ligand>
        <name>ATP</name>
        <dbReference type="ChEBI" id="CHEBI:30616"/>
    </ligand>
</feature>
<dbReference type="InterPro" id="IPR059179">
    <property type="entry name" value="MLKL-like_MCAfunc"/>
</dbReference>
<evidence type="ECO:0000313" key="10">
    <source>
        <dbReference type="Proteomes" id="UP000247702"/>
    </source>
</evidence>
<dbReference type="InterPro" id="IPR001245">
    <property type="entry name" value="Ser-Thr/Tyr_kinase_cat_dom"/>
</dbReference>